<feature type="region of interest" description="Disordered" evidence="3">
    <location>
        <begin position="712"/>
        <end position="739"/>
    </location>
</feature>
<dbReference type="Pfam" id="PF21010">
    <property type="entry name" value="HA2_C"/>
    <property type="match status" value="1"/>
</dbReference>
<dbReference type="PROSITE" id="PS51192">
    <property type="entry name" value="HELICASE_ATP_BIND_1"/>
    <property type="match status" value="1"/>
</dbReference>
<dbReference type="AlphaFoldDB" id="A0A6P7JPS1"/>
<feature type="compositionally biased region" description="Basic and acidic residues" evidence="3">
    <location>
        <begin position="727"/>
        <end position="739"/>
    </location>
</feature>
<dbReference type="InterPro" id="IPR048333">
    <property type="entry name" value="HA2_WH"/>
</dbReference>
<feature type="domain" description="Helicase ATP-binding" evidence="4">
    <location>
        <begin position="72"/>
        <end position="238"/>
    </location>
</feature>
<proteinExistence type="predicted"/>
<keyword evidence="2" id="KW-0067">ATP-binding</keyword>
<evidence type="ECO:0000256" key="2">
    <source>
        <dbReference type="ARBA" id="ARBA00022840"/>
    </source>
</evidence>
<evidence type="ECO:0000256" key="3">
    <source>
        <dbReference type="SAM" id="MobiDB-lite"/>
    </source>
</evidence>
<protein>
    <submittedName>
        <fullName evidence="6">Pre-mRNA-splicing factor ATP-dependent RNA helicase DHX32</fullName>
    </submittedName>
</protein>
<dbReference type="FunFam" id="3.40.50.300:FF:001055">
    <property type="entry name" value="putative pre-mRNA-splicing factor ATP-dependent RNA helicase DHX32"/>
    <property type="match status" value="1"/>
</dbReference>
<dbReference type="Pfam" id="PF07717">
    <property type="entry name" value="OB_NTP_bind"/>
    <property type="match status" value="1"/>
</dbReference>
<dbReference type="PANTHER" id="PTHR18934">
    <property type="entry name" value="ATP-DEPENDENT RNA HELICASE"/>
    <property type="match status" value="1"/>
</dbReference>
<dbReference type="GO" id="GO:0004386">
    <property type="term" value="F:helicase activity"/>
    <property type="evidence" value="ECO:0007669"/>
    <property type="project" value="UniProtKB-KW"/>
</dbReference>
<dbReference type="SUPFAM" id="SSF52540">
    <property type="entry name" value="P-loop containing nucleoside triphosphate hydrolases"/>
    <property type="match status" value="1"/>
</dbReference>
<dbReference type="InterPro" id="IPR027417">
    <property type="entry name" value="P-loop_NTPase"/>
</dbReference>
<dbReference type="InParanoid" id="A0A6P7JPS1"/>
<name>A0A6P7JPS1_9TELE</name>
<accession>A0A6P7JPS1</accession>
<organism evidence="5 6">
    <name type="scientific">Parambassis ranga</name>
    <name type="common">Indian glassy fish</name>
    <dbReference type="NCBI Taxonomy" id="210632"/>
    <lineage>
        <taxon>Eukaryota</taxon>
        <taxon>Metazoa</taxon>
        <taxon>Chordata</taxon>
        <taxon>Craniata</taxon>
        <taxon>Vertebrata</taxon>
        <taxon>Euteleostomi</taxon>
        <taxon>Actinopterygii</taxon>
        <taxon>Neopterygii</taxon>
        <taxon>Teleostei</taxon>
        <taxon>Neoteleostei</taxon>
        <taxon>Acanthomorphata</taxon>
        <taxon>Ovalentaria</taxon>
        <taxon>Ambassidae</taxon>
        <taxon>Parambassis</taxon>
    </lineage>
</organism>
<keyword evidence="6" id="KW-0347">Helicase</keyword>
<dbReference type="Gene3D" id="1.20.120.1080">
    <property type="match status" value="1"/>
</dbReference>
<dbReference type="SMART" id="SM00847">
    <property type="entry name" value="HA2"/>
    <property type="match status" value="1"/>
</dbReference>
<keyword evidence="1" id="KW-0547">Nucleotide-binding</keyword>
<dbReference type="Gene3D" id="3.40.50.300">
    <property type="entry name" value="P-loop containing nucleotide triphosphate hydrolases"/>
    <property type="match status" value="2"/>
</dbReference>
<evidence type="ECO:0000259" key="4">
    <source>
        <dbReference type="PROSITE" id="PS51192"/>
    </source>
</evidence>
<gene>
    <name evidence="6" type="primary">LOC114447091</name>
</gene>
<evidence type="ECO:0000313" key="5">
    <source>
        <dbReference type="Proteomes" id="UP000515145"/>
    </source>
</evidence>
<dbReference type="RefSeq" id="XP_028278924.1">
    <property type="nucleotide sequence ID" value="XM_028423123.1"/>
</dbReference>
<sequence>MAQDVSSLTGEDNFEEKPACCLDTEALSQGDKEYDDILELNQFDGLPYSSRFYNLLKERKELPVWKAKCEFVDTLAEGQFVVVSGSAKTGRSSQIPQWCAEFCLSVQFQHGMVVCTQVHAQQAVDLALRVADEMDVNIGHEVGYSIPLETCCANDTVLRYCTDDMLLREMMSDPLLERYAVVIIDQAHQRTVATDVLQGLLKDIALQRPELRVVLLTATEPSPKQLAHFTGTALPVIHLDSPGAGEVAYSSSGDGYFCSALRLVLEIHHSKEEGDVVVFLVTTQEIDLGCDILCHEGHNLPPDLGELLPVAVHPGHPGNLPVLGEETGRTRRVFLTSSPNEEFFWAVSSIGFVIDAGLEKRYVYNPRIRTNSVIIRPISRGQTESRRQLASPTGRCFCLYPKEKQLPAQTQPHIVESDITSTVLFLKRMEIAGLGHCDFIDRPDPAGLMQALEELDYLAALDNDGNLSEMGIIMSEFPLGPQMAKTLLASCEFDCVSEVVIVAAMLTAPSCFLVPSVELKPEATHCHMKFQHPEGDHFTLINIYKAFKHSQQDPYCNVEKWCQDFHLNHAALLMADTVRTELTDTLKRIELPISVPAFGSRTNTLNIKRALLAGFFMQVARDVDGSGNYFILTNKHVAQIHPLSGYGAKSPKLGLPEWVLFHEHSFSEDNCLRTVTHITPEEFIQMAPQYFFYNLPSSESKDILQNILTHRASQHQEEKPPTTQGGHQEDHTSDRCVIQ</sequence>
<dbReference type="GeneID" id="114447091"/>
<evidence type="ECO:0000256" key="1">
    <source>
        <dbReference type="ARBA" id="ARBA00022741"/>
    </source>
</evidence>
<dbReference type="Pfam" id="PF04408">
    <property type="entry name" value="WHD_HA2"/>
    <property type="match status" value="1"/>
</dbReference>
<dbReference type="GO" id="GO:0005681">
    <property type="term" value="C:spliceosomal complex"/>
    <property type="evidence" value="ECO:0007669"/>
    <property type="project" value="TreeGrafter"/>
</dbReference>
<dbReference type="PANTHER" id="PTHR18934:SF88">
    <property type="entry name" value="PRE-MRNA-SPLICING FACTOR ATP-DEPENDENT RNA HELICASE DHX32-RELATED"/>
    <property type="match status" value="1"/>
</dbReference>
<reference evidence="6" key="1">
    <citation type="submission" date="2025-08" db="UniProtKB">
        <authorList>
            <consortium name="RefSeq"/>
        </authorList>
    </citation>
    <scope>IDENTIFICATION</scope>
</reference>
<dbReference type="GO" id="GO:0005524">
    <property type="term" value="F:ATP binding"/>
    <property type="evidence" value="ECO:0007669"/>
    <property type="project" value="UniProtKB-KW"/>
</dbReference>
<dbReference type="OrthoDB" id="10253254at2759"/>
<dbReference type="InterPro" id="IPR007502">
    <property type="entry name" value="Helicase-assoc_dom"/>
</dbReference>
<keyword evidence="5" id="KW-1185">Reference proteome</keyword>
<dbReference type="Proteomes" id="UP000515145">
    <property type="component" value="Chromosome 15"/>
</dbReference>
<keyword evidence="6" id="KW-0378">Hydrolase</keyword>
<dbReference type="FunCoup" id="A0A6P7JPS1">
    <property type="interactions" value="180"/>
</dbReference>
<dbReference type="InterPro" id="IPR014001">
    <property type="entry name" value="Helicase_ATP-bd"/>
</dbReference>
<dbReference type="GO" id="GO:0003723">
    <property type="term" value="F:RNA binding"/>
    <property type="evidence" value="ECO:0007669"/>
    <property type="project" value="TreeGrafter"/>
</dbReference>
<evidence type="ECO:0000313" key="6">
    <source>
        <dbReference type="RefSeq" id="XP_028278924.1"/>
    </source>
</evidence>
<dbReference type="InterPro" id="IPR011709">
    <property type="entry name" value="DEAD-box_helicase_OB_fold"/>
</dbReference>